<dbReference type="InterPro" id="IPR005123">
    <property type="entry name" value="Oxoglu/Fe-dep_dioxygenase_dom"/>
</dbReference>
<dbReference type="InterPro" id="IPR037151">
    <property type="entry name" value="AlkB-like_sf"/>
</dbReference>
<evidence type="ECO:0000256" key="5">
    <source>
        <dbReference type="ARBA" id="ARBA00022964"/>
    </source>
</evidence>
<organism evidence="10 11">
    <name type="scientific">Enterovibrio norvegicus FF-454</name>
    <dbReference type="NCBI Taxonomy" id="1185651"/>
    <lineage>
        <taxon>Bacteria</taxon>
        <taxon>Pseudomonadati</taxon>
        <taxon>Pseudomonadota</taxon>
        <taxon>Gammaproteobacteria</taxon>
        <taxon>Vibrionales</taxon>
        <taxon>Vibrionaceae</taxon>
        <taxon>Enterovibrio</taxon>
    </lineage>
</organism>
<keyword evidence="3" id="KW-0227">DNA damage</keyword>
<proteinExistence type="predicted"/>
<dbReference type="Pfam" id="PF13532">
    <property type="entry name" value="2OG-FeII_Oxy_2"/>
    <property type="match status" value="1"/>
</dbReference>
<dbReference type="Proteomes" id="UP000095039">
    <property type="component" value="Unassembled WGS sequence"/>
</dbReference>
<evidence type="ECO:0000256" key="6">
    <source>
        <dbReference type="ARBA" id="ARBA00023002"/>
    </source>
</evidence>
<comment type="cofactor">
    <cofactor evidence="1">
        <name>Fe(2+)</name>
        <dbReference type="ChEBI" id="CHEBI:29033"/>
    </cofactor>
</comment>
<dbReference type="PROSITE" id="PS51471">
    <property type="entry name" value="FE2OG_OXY"/>
    <property type="match status" value="1"/>
</dbReference>
<evidence type="ECO:0000256" key="1">
    <source>
        <dbReference type="ARBA" id="ARBA00001954"/>
    </source>
</evidence>
<reference evidence="10 11" key="1">
    <citation type="journal article" date="2012" name="Science">
        <title>Ecological populations of bacteria act as socially cohesive units of antibiotic production and resistance.</title>
        <authorList>
            <person name="Cordero O.X."/>
            <person name="Wildschutte H."/>
            <person name="Kirkup B."/>
            <person name="Proehl S."/>
            <person name="Ngo L."/>
            <person name="Hussain F."/>
            <person name="Le Roux F."/>
            <person name="Mincer T."/>
            <person name="Polz M.F."/>
        </authorList>
    </citation>
    <scope>NUCLEOTIDE SEQUENCE [LARGE SCALE GENOMIC DNA]</scope>
    <source>
        <strain evidence="10 11">FF-454</strain>
    </source>
</reference>
<keyword evidence="6" id="KW-0560">Oxidoreductase</keyword>
<keyword evidence="4" id="KW-0460">Magnesium</keyword>
<keyword evidence="8" id="KW-0234">DNA repair</keyword>
<keyword evidence="7" id="KW-0408">Iron</keyword>
<dbReference type="PANTHER" id="PTHR31212">
    <property type="entry name" value="ALPHA-KETOGLUTARATE-DEPENDENT DIOXYGENASE ALKB HOMOLOG 3"/>
    <property type="match status" value="1"/>
</dbReference>
<feature type="domain" description="Fe2OG dioxygenase" evidence="9">
    <location>
        <begin position="101"/>
        <end position="198"/>
    </location>
</feature>
<name>A0A1E5C460_9GAMM</name>
<keyword evidence="11" id="KW-1185">Reference proteome</keyword>
<dbReference type="GO" id="GO:0016705">
    <property type="term" value="F:oxidoreductase activity, acting on paired donors, with incorporation or reduction of molecular oxygen"/>
    <property type="evidence" value="ECO:0007669"/>
    <property type="project" value="UniProtKB-ARBA"/>
</dbReference>
<sequence>MHQNDLFEQTGWISLPDGKLYWQPDFVDESEASTLFDALLSTLPWQQLPIKMYGREVLQPRLQAWFGDCGYTYSGLTLSPARFPPLIEQLKSRCERVSGTVFNSVLANLYRDGQDYMGWHQDNEPELGVEPSIASLTFGEARRFVLKHIHTGEKREFELGSGSLLIMAGKTQSYWQHTLPKTAKMKGPRVNLTFRNII</sequence>
<evidence type="ECO:0000313" key="11">
    <source>
        <dbReference type="Proteomes" id="UP000095039"/>
    </source>
</evidence>
<evidence type="ECO:0000256" key="2">
    <source>
        <dbReference type="ARBA" id="ARBA00022723"/>
    </source>
</evidence>
<dbReference type="InterPro" id="IPR032854">
    <property type="entry name" value="ALKBH3"/>
</dbReference>
<dbReference type="PANTHER" id="PTHR31212:SF4">
    <property type="entry name" value="ALPHA-KETOGLUTARATE-DEPENDENT DIOXYGENASE ALKB HOMOLOG 3"/>
    <property type="match status" value="1"/>
</dbReference>
<dbReference type="EMBL" id="AJWN02000066">
    <property type="protein sequence ID" value="OEE60311.1"/>
    <property type="molecule type" value="Genomic_DNA"/>
</dbReference>
<dbReference type="GO" id="GO:0016787">
    <property type="term" value="F:hydrolase activity"/>
    <property type="evidence" value="ECO:0007669"/>
    <property type="project" value="UniProtKB-ARBA"/>
</dbReference>
<dbReference type="SUPFAM" id="SSF51197">
    <property type="entry name" value="Clavaminate synthase-like"/>
    <property type="match status" value="1"/>
</dbReference>
<comment type="caution">
    <text evidence="10">The sequence shown here is derived from an EMBL/GenBank/DDBJ whole genome shotgun (WGS) entry which is preliminary data.</text>
</comment>
<dbReference type="GO" id="GO:0051213">
    <property type="term" value="F:dioxygenase activity"/>
    <property type="evidence" value="ECO:0007669"/>
    <property type="project" value="UniProtKB-KW"/>
</dbReference>
<dbReference type="GO" id="GO:0046872">
    <property type="term" value="F:metal ion binding"/>
    <property type="evidence" value="ECO:0007669"/>
    <property type="project" value="UniProtKB-KW"/>
</dbReference>
<dbReference type="Gene3D" id="2.60.120.590">
    <property type="entry name" value="Alpha-ketoglutarate-dependent dioxygenase AlkB-like"/>
    <property type="match status" value="1"/>
</dbReference>
<evidence type="ECO:0000256" key="4">
    <source>
        <dbReference type="ARBA" id="ARBA00022842"/>
    </source>
</evidence>
<protein>
    <submittedName>
        <fullName evidence="10">DNA repair protein</fullName>
    </submittedName>
</protein>
<keyword evidence="2" id="KW-0479">Metal-binding</keyword>
<gene>
    <name evidence="10" type="ORF">A1OK_11680</name>
</gene>
<dbReference type="FunFam" id="2.60.120.590:FF:000004">
    <property type="entry name" value="DNA oxidative demethylase ALKBH2"/>
    <property type="match status" value="1"/>
</dbReference>
<evidence type="ECO:0000256" key="8">
    <source>
        <dbReference type="ARBA" id="ARBA00023204"/>
    </source>
</evidence>
<evidence type="ECO:0000256" key="3">
    <source>
        <dbReference type="ARBA" id="ARBA00022763"/>
    </source>
</evidence>
<dbReference type="GO" id="GO:0140097">
    <property type="term" value="F:catalytic activity, acting on DNA"/>
    <property type="evidence" value="ECO:0007669"/>
    <property type="project" value="UniProtKB-ARBA"/>
</dbReference>
<dbReference type="RefSeq" id="WP_016958883.1">
    <property type="nucleotide sequence ID" value="NZ_AJWN02000066.1"/>
</dbReference>
<evidence type="ECO:0000313" key="10">
    <source>
        <dbReference type="EMBL" id="OEE60311.1"/>
    </source>
</evidence>
<evidence type="ECO:0000259" key="9">
    <source>
        <dbReference type="PROSITE" id="PS51471"/>
    </source>
</evidence>
<dbReference type="GO" id="GO:0006307">
    <property type="term" value="P:DNA alkylation repair"/>
    <property type="evidence" value="ECO:0007669"/>
    <property type="project" value="InterPro"/>
</dbReference>
<accession>A0A1E5C460</accession>
<dbReference type="AlphaFoldDB" id="A0A1E5C460"/>
<keyword evidence="5" id="KW-0223">Dioxygenase</keyword>
<evidence type="ECO:0000256" key="7">
    <source>
        <dbReference type="ARBA" id="ARBA00023004"/>
    </source>
</evidence>
<dbReference type="InterPro" id="IPR027450">
    <property type="entry name" value="AlkB-like"/>
</dbReference>
<dbReference type="GO" id="GO:0032451">
    <property type="term" value="F:demethylase activity"/>
    <property type="evidence" value="ECO:0007669"/>
    <property type="project" value="UniProtKB-ARBA"/>
</dbReference>